<keyword evidence="3" id="KW-0677">Repeat</keyword>
<evidence type="ECO:0000256" key="4">
    <source>
        <dbReference type="ARBA" id="ARBA00022837"/>
    </source>
</evidence>
<dbReference type="KEGG" id="oaa:100093072"/>
<dbReference type="GeneTree" id="ENSGT00910000144329"/>
<evidence type="ECO:0000313" key="8">
    <source>
        <dbReference type="Proteomes" id="UP000002279"/>
    </source>
</evidence>
<dbReference type="OrthoDB" id="9909924at2759"/>
<dbReference type="InParanoid" id="F7FV87"/>
<evidence type="ECO:0000256" key="5">
    <source>
        <dbReference type="RuleBase" id="RU361184"/>
    </source>
</evidence>
<dbReference type="PANTHER" id="PTHR11639">
    <property type="entry name" value="S100 CALCIUM-BINDING PROTEIN"/>
    <property type="match status" value="1"/>
</dbReference>
<evidence type="ECO:0000256" key="2">
    <source>
        <dbReference type="ARBA" id="ARBA00022723"/>
    </source>
</evidence>
<dbReference type="PANTHER" id="PTHR11639:SF5">
    <property type="entry name" value="PROTEIN S100-A8"/>
    <property type="match status" value="1"/>
</dbReference>
<name>F7FV87_ORNAN</name>
<dbReference type="Ensembl" id="ENSOANT00000021639.3">
    <property type="protein sequence ID" value="ENSOANP00000021636.2"/>
    <property type="gene ID" value="ENSOANG00000013719.3"/>
</dbReference>
<reference evidence="7" key="3">
    <citation type="submission" date="2025-09" db="UniProtKB">
        <authorList>
            <consortium name="Ensembl"/>
        </authorList>
    </citation>
    <scope>IDENTIFICATION</scope>
    <source>
        <strain evidence="7">Glennie</strain>
    </source>
</reference>
<feature type="domain" description="EF-hand" evidence="6">
    <location>
        <begin position="49"/>
        <end position="84"/>
    </location>
</feature>
<dbReference type="InterPro" id="IPR001751">
    <property type="entry name" value="S100/CaBP7/8-like_CS"/>
</dbReference>
<accession>F7FV87</accession>
<dbReference type="Proteomes" id="UP000002279">
    <property type="component" value="Chromosome X5"/>
</dbReference>
<evidence type="ECO:0000256" key="1">
    <source>
        <dbReference type="ARBA" id="ARBA00007323"/>
    </source>
</evidence>
<evidence type="ECO:0000256" key="3">
    <source>
        <dbReference type="ARBA" id="ARBA00022737"/>
    </source>
</evidence>
<dbReference type="InterPro" id="IPR011992">
    <property type="entry name" value="EF-hand-dom_pair"/>
</dbReference>
<evidence type="ECO:0000313" key="7">
    <source>
        <dbReference type="Ensembl" id="ENSOANP00000021636.2"/>
    </source>
</evidence>
<dbReference type="InterPro" id="IPR013787">
    <property type="entry name" value="S100_Ca-bd_sub"/>
</dbReference>
<dbReference type="GO" id="GO:0046914">
    <property type="term" value="F:transition metal ion binding"/>
    <property type="evidence" value="ECO:0007669"/>
    <property type="project" value="InterPro"/>
</dbReference>
<dbReference type="PROSITE" id="PS00303">
    <property type="entry name" value="S100_CABP"/>
    <property type="match status" value="1"/>
</dbReference>
<dbReference type="SMART" id="SM01394">
    <property type="entry name" value="S_100"/>
    <property type="match status" value="1"/>
</dbReference>
<dbReference type="eggNOG" id="ENOG502SA01">
    <property type="taxonomic scope" value="Eukaryota"/>
</dbReference>
<dbReference type="Pfam" id="PF00036">
    <property type="entry name" value="EF-hand_1"/>
    <property type="match status" value="1"/>
</dbReference>
<dbReference type="RefSeq" id="XP_028910549.1">
    <property type="nucleotide sequence ID" value="XM_029054716.2"/>
</dbReference>
<evidence type="ECO:0000259" key="6">
    <source>
        <dbReference type="PROSITE" id="PS50222"/>
    </source>
</evidence>
<dbReference type="FunCoup" id="F7FV87">
    <property type="interactions" value="740"/>
</dbReference>
<dbReference type="InterPro" id="IPR034325">
    <property type="entry name" value="S-100_dom"/>
</dbReference>
<keyword evidence="8" id="KW-1185">Reference proteome</keyword>
<keyword evidence="2 5" id="KW-0479">Metal-binding</keyword>
<protein>
    <recommendedName>
        <fullName evidence="5">Protein S100</fullName>
    </recommendedName>
    <alternativeName>
        <fullName evidence="5">S100 calcium-binding protein</fullName>
    </alternativeName>
</protein>
<dbReference type="CDD" id="cd00213">
    <property type="entry name" value="S-100"/>
    <property type="match status" value="1"/>
</dbReference>
<keyword evidence="4 5" id="KW-0106">Calcium</keyword>
<dbReference type="Pfam" id="PF01023">
    <property type="entry name" value="S_100"/>
    <property type="match status" value="1"/>
</dbReference>
<dbReference type="GO" id="GO:0005737">
    <property type="term" value="C:cytoplasm"/>
    <property type="evidence" value="ECO:0000318"/>
    <property type="project" value="GO_Central"/>
</dbReference>
<dbReference type="OMA" id="ACHEEIH"/>
<proteinExistence type="inferred from homology"/>
<dbReference type="AlphaFoldDB" id="F7FV87"/>
<dbReference type="InterPro" id="IPR002048">
    <property type="entry name" value="EF_hand_dom"/>
</dbReference>
<dbReference type="SMART" id="SM00054">
    <property type="entry name" value="EFh"/>
    <property type="match status" value="1"/>
</dbReference>
<dbReference type="HOGENOM" id="CLU_138624_6_0_1"/>
<dbReference type="PROSITE" id="PS50222">
    <property type="entry name" value="EF_HAND_2"/>
    <property type="match status" value="1"/>
</dbReference>
<dbReference type="GO" id="GO:0005509">
    <property type="term" value="F:calcium ion binding"/>
    <property type="evidence" value="ECO:0000318"/>
    <property type="project" value="GO_Central"/>
</dbReference>
<dbReference type="GeneID" id="100093072"/>
<dbReference type="SUPFAM" id="SSF47473">
    <property type="entry name" value="EF-hand"/>
    <property type="match status" value="1"/>
</dbReference>
<sequence length="92" mass="10625">MTVLEKSIDSLIDVFHKYSLVAGHYHSISKGDLKNLMEKELTTFLKSQKDPLTVDTLFKELDSNKDQQINFEEFMVLVTRVGVACHEEIHKE</sequence>
<comment type="similarity">
    <text evidence="1 5">Belongs to the S-100 family.</text>
</comment>
<gene>
    <name evidence="7" type="primary">LOC100093072</name>
</gene>
<reference evidence="7 8" key="1">
    <citation type="journal article" date="2008" name="Nature">
        <title>Genome analysis of the platypus reveals unique signatures of evolution.</title>
        <authorList>
            <person name="Warren W.C."/>
            <person name="Hillier L.W."/>
            <person name="Marshall Graves J.A."/>
            <person name="Birney E."/>
            <person name="Ponting C.P."/>
            <person name="Grutzner F."/>
            <person name="Belov K."/>
            <person name="Miller W."/>
            <person name="Clarke L."/>
            <person name="Chinwalla A.T."/>
            <person name="Yang S.P."/>
            <person name="Heger A."/>
            <person name="Locke D.P."/>
            <person name="Miethke P."/>
            <person name="Waters P.D."/>
            <person name="Veyrunes F."/>
            <person name="Fulton L."/>
            <person name="Fulton B."/>
            <person name="Graves T."/>
            <person name="Wallis J."/>
            <person name="Puente X.S."/>
            <person name="Lopez-Otin C."/>
            <person name="Ordonez G.R."/>
            <person name="Eichler E.E."/>
            <person name="Chen L."/>
            <person name="Cheng Z."/>
            <person name="Deakin J.E."/>
            <person name="Alsop A."/>
            <person name="Thompson K."/>
            <person name="Kirby P."/>
            <person name="Papenfuss A.T."/>
            <person name="Wakefield M.J."/>
            <person name="Olender T."/>
            <person name="Lancet D."/>
            <person name="Huttley G.A."/>
            <person name="Smit A.F."/>
            <person name="Pask A."/>
            <person name="Temple-Smith P."/>
            <person name="Batzer M.A."/>
            <person name="Walker J.A."/>
            <person name="Konkel M.K."/>
            <person name="Harris R.S."/>
            <person name="Whittington C.M."/>
            <person name="Wong E.S."/>
            <person name="Gemmell N.J."/>
            <person name="Buschiazzo E."/>
            <person name="Vargas Jentzsch I.M."/>
            <person name="Merkel A."/>
            <person name="Schmitz J."/>
            <person name="Zemann A."/>
            <person name="Churakov G."/>
            <person name="Kriegs J.O."/>
            <person name="Brosius J."/>
            <person name="Murchison E.P."/>
            <person name="Sachidanandam R."/>
            <person name="Smith C."/>
            <person name="Hannon G.J."/>
            <person name="Tsend-Ayush E."/>
            <person name="McMillan D."/>
            <person name="Attenborough R."/>
            <person name="Rens W."/>
            <person name="Ferguson-Smith M."/>
            <person name="Lefevre C.M."/>
            <person name="Sharp J.A."/>
            <person name="Nicholas K.R."/>
            <person name="Ray D.A."/>
            <person name="Kube M."/>
            <person name="Reinhardt R."/>
            <person name="Pringle T.H."/>
            <person name="Taylor J."/>
            <person name="Jones R.C."/>
            <person name="Nixon B."/>
            <person name="Dacheux J.L."/>
            <person name="Niwa H."/>
            <person name="Sekita Y."/>
            <person name="Huang X."/>
            <person name="Stark A."/>
            <person name="Kheradpour P."/>
            <person name="Kellis M."/>
            <person name="Flicek P."/>
            <person name="Chen Y."/>
            <person name="Webber C."/>
            <person name="Hardison R."/>
            <person name="Nelson J."/>
            <person name="Hallsworth-Pepin K."/>
            <person name="Delehaunty K."/>
            <person name="Markovic C."/>
            <person name="Minx P."/>
            <person name="Feng Y."/>
            <person name="Kremitzki C."/>
            <person name="Mitreva M."/>
            <person name="Glasscock J."/>
            <person name="Wylie T."/>
            <person name="Wohldmann P."/>
            <person name="Thiru P."/>
            <person name="Nhan M.N."/>
            <person name="Pohl C.S."/>
            <person name="Smith S.M."/>
            <person name="Hou S."/>
            <person name="Nefedov M."/>
            <person name="de Jong P.J."/>
            <person name="Renfree M.B."/>
            <person name="Mardis E.R."/>
            <person name="Wilson R.K."/>
        </authorList>
    </citation>
    <scope>NUCLEOTIDE SEQUENCE [LARGE SCALE GENOMIC DNA]</scope>
    <source>
        <strain evidence="7 8">Glennie</strain>
    </source>
</reference>
<dbReference type="PROSITE" id="PS00018">
    <property type="entry name" value="EF_HAND_1"/>
    <property type="match status" value="1"/>
</dbReference>
<dbReference type="InterPro" id="IPR018247">
    <property type="entry name" value="EF_Hand_1_Ca_BS"/>
</dbReference>
<dbReference type="GO" id="GO:0043542">
    <property type="term" value="P:endothelial cell migration"/>
    <property type="evidence" value="ECO:0000318"/>
    <property type="project" value="GO_Central"/>
</dbReference>
<dbReference type="GO" id="GO:0048306">
    <property type="term" value="F:calcium-dependent protein binding"/>
    <property type="evidence" value="ECO:0000318"/>
    <property type="project" value="GO_Central"/>
</dbReference>
<organism evidence="7 8">
    <name type="scientific">Ornithorhynchus anatinus</name>
    <name type="common">Duckbill platypus</name>
    <dbReference type="NCBI Taxonomy" id="9258"/>
    <lineage>
        <taxon>Eukaryota</taxon>
        <taxon>Metazoa</taxon>
        <taxon>Chordata</taxon>
        <taxon>Craniata</taxon>
        <taxon>Vertebrata</taxon>
        <taxon>Euteleostomi</taxon>
        <taxon>Mammalia</taxon>
        <taxon>Monotremata</taxon>
        <taxon>Ornithorhynchidae</taxon>
        <taxon>Ornithorhynchus</taxon>
    </lineage>
</organism>
<dbReference type="Gene3D" id="1.10.238.10">
    <property type="entry name" value="EF-hand"/>
    <property type="match status" value="1"/>
</dbReference>
<reference evidence="7" key="2">
    <citation type="submission" date="2025-08" db="UniProtKB">
        <authorList>
            <consortium name="Ensembl"/>
        </authorList>
    </citation>
    <scope>IDENTIFICATION</scope>
    <source>
        <strain evidence="7">Glennie</strain>
    </source>
</reference>
<dbReference type="Bgee" id="ENSOANG00000013719">
    <property type="expression patterns" value="Expressed in ovary and 6 other cell types or tissues"/>
</dbReference>
<dbReference type="STRING" id="9258.ENSOANP00000021636"/>